<name>A0A8J3VQD8_9ACTN</name>
<keyword evidence="5" id="KW-1185">Reference proteome</keyword>
<keyword evidence="1 4" id="KW-0378">Hydrolase</keyword>
<evidence type="ECO:0000313" key="4">
    <source>
        <dbReference type="EMBL" id="GIH14351.1"/>
    </source>
</evidence>
<dbReference type="Gene3D" id="3.40.50.1820">
    <property type="entry name" value="alpha/beta hydrolase"/>
    <property type="match status" value="1"/>
</dbReference>
<dbReference type="Pfam" id="PF00561">
    <property type="entry name" value="Abhydrolase_1"/>
    <property type="match status" value="1"/>
</dbReference>
<evidence type="ECO:0000256" key="1">
    <source>
        <dbReference type="ARBA" id="ARBA00022801"/>
    </source>
</evidence>
<dbReference type="InterPro" id="IPR000073">
    <property type="entry name" value="AB_hydrolase_1"/>
</dbReference>
<evidence type="ECO:0000313" key="5">
    <source>
        <dbReference type="Proteomes" id="UP000642748"/>
    </source>
</evidence>
<feature type="region of interest" description="Disordered" evidence="2">
    <location>
        <begin position="287"/>
        <end position="306"/>
    </location>
</feature>
<dbReference type="Proteomes" id="UP000642748">
    <property type="component" value="Unassembled WGS sequence"/>
</dbReference>
<protein>
    <submittedName>
        <fullName evidence="4">Putative hydrolase</fullName>
    </submittedName>
</protein>
<dbReference type="GO" id="GO:0016787">
    <property type="term" value="F:hydrolase activity"/>
    <property type="evidence" value="ECO:0007669"/>
    <property type="project" value="UniProtKB-KW"/>
</dbReference>
<proteinExistence type="predicted"/>
<dbReference type="PRINTS" id="PR00111">
    <property type="entry name" value="ABHYDROLASE"/>
</dbReference>
<dbReference type="AlphaFoldDB" id="A0A8J3VQD8"/>
<dbReference type="SUPFAM" id="SSF53474">
    <property type="entry name" value="alpha/beta-Hydrolases"/>
    <property type="match status" value="1"/>
</dbReference>
<dbReference type="InterPro" id="IPR000639">
    <property type="entry name" value="Epox_hydrolase-like"/>
</dbReference>
<evidence type="ECO:0000259" key="3">
    <source>
        <dbReference type="Pfam" id="PF00561"/>
    </source>
</evidence>
<dbReference type="InterPro" id="IPR029058">
    <property type="entry name" value="AB_hydrolase_fold"/>
</dbReference>
<dbReference type="PANTHER" id="PTHR43329">
    <property type="entry name" value="EPOXIDE HYDROLASE"/>
    <property type="match status" value="1"/>
</dbReference>
<gene>
    <name evidence="4" type="ORF">Raf01_25230</name>
</gene>
<reference evidence="4" key="1">
    <citation type="submission" date="2021-01" db="EMBL/GenBank/DDBJ databases">
        <title>Whole genome shotgun sequence of Rugosimonospora africana NBRC 104875.</title>
        <authorList>
            <person name="Komaki H."/>
            <person name="Tamura T."/>
        </authorList>
    </citation>
    <scope>NUCLEOTIDE SEQUENCE</scope>
    <source>
        <strain evidence="4">NBRC 104875</strain>
    </source>
</reference>
<evidence type="ECO:0000256" key="2">
    <source>
        <dbReference type="SAM" id="MobiDB-lite"/>
    </source>
</evidence>
<comment type="caution">
    <text evidence="4">The sequence shown here is derived from an EMBL/GenBank/DDBJ whole genome shotgun (WGS) entry which is preliminary data.</text>
</comment>
<feature type="domain" description="AB hydrolase-1" evidence="3">
    <location>
        <begin position="34"/>
        <end position="269"/>
    </location>
</feature>
<dbReference type="RefSeq" id="WP_203918017.1">
    <property type="nucleotide sequence ID" value="NZ_BONZ01000023.1"/>
</dbReference>
<organism evidence="4 5">
    <name type="scientific">Rugosimonospora africana</name>
    <dbReference type="NCBI Taxonomy" id="556532"/>
    <lineage>
        <taxon>Bacteria</taxon>
        <taxon>Bacillati</taxon>
        <taxon>Actinomycetota</taxon>
        <taxon>Actinomycetes</taxon>
        <taxon>Micromonosporales</taxon>
        <taxon>Micromonosporaceae</taxon>
        <taxon>Rugosimonospora</taxon>
    </lineage>
</organism>
<dbReference type="EMBL" id="BONZ01000023">
    <property type="protein sequence ID" value="GIH14351.1"/>
    <property type="molecule type" value="Genomic_DNA"/>
</dbReference>
<dbReference type="PRINTS" id="PR00412">
    <property type="entry name" value="EPOXHYDRLASE"/>
</dbReference>
<feature type="compositionally biased region" description="Gly residues" evidence="2">
    <location>
        <begin position="290"/>
        <end position="306"/>
    </location>
</feature>
<accession>A0A8J3VQD8</accession>
<sequence>MDSFTNAGFSFEVSDTPAAGDGGAGDGGAGQVAVLLHGFPEDRHSWDGVVPALAAAGYRVLAPDQRGYSPGARPAARSAYTLPRLAEDVLALADAAGAERFHLVGHDWGAGLAWYVAATHPDRLISLTSLSVPHPAAFSKAVTSSDQAARSWYMAAFQVPWVPELVLSRGRGEAMRNLLIRARLDPDSAARYAARAAVPGAMRGPLNWYRALPLGLREHIGRVKVPTLFVWSDGDRFVTRTAADLCRRYVTGPYRFEVFEGASHWLPEEVPERVAAALLEHFASAPGAGPADGAGTTHGAGTTDGA</sequence>